<keyword evidence="5 7" id="KW-0472">Membrane</keyword>
<reference evidence="10 11" key="1">
    <citation type="submission" date="2021-03" db="EMBL/GenBank/DDBJ databases">
        <authorList>
            <person name="Kim M.K."/>
        </authorList>
    </citation>
    <scope>NUCLEOTIDE SEQUENCE [LARGE SCALE GENOMIC DNA]</scope>
    <source>
        <strain evidence="10 11">BT442</strain>
    </source>
</reference>
<evidence type="ECO:0000256" key="5">
    <source>
        <dbReference type="ARBA" id="ARBA00023136"/>
    </source>
</evidence>
<dbReference type="InterPro" id="IPR039426">
    <property type="entry name" value="TonB-dep_rcpt-like"/>
</dbReference>
<evidence type="ECO:0000256" key="6">
    <source>
        <dbReference type="ARBA" id="ARBA00023237"/>
    </source>
</evidence>
<dbReference type="Gene3D" id="2.170.130.10">
    <property type="entry name" value="TonB-dependent receptor, plug domain"/>
    <property type="match status" value="1"/>
</dbReference>
<dbReference type="PROSITE" id="PS52016">
    <property type="entry name" value="TONB_DEPENDENT_REC_3"/>
    <property type="match status" value="1"/>
</dbReference>
<evidence type="ECO:0000256" key="2">
    <source>
        <dbReference type="ARBA" id="ARBA00022448"/>
    </source>
</evidence>
<feature type="chain" id="PRO_5047292413" evidence="8">
    <location>
        <begin position="23"/>
        <end position="1059"/>
    </location>
</feature>
<comment type="subcellular location">
    <subcellularLocation>
        <location evidence="1 7">Cell outer membrane</location>
        <topology evidence="1 7">Multi-pass membrane protein</topology>
    </subcellularLocation>
</comment>
<keyword evidence="8" id="KW-0732">Signal</keyword>
<keyword evidence="3 7" id="KW-1134">Transmembrane beta strand</keyword>
<organism evidence="10 11">
    <name type="scientific">Hymenobacter negativus</name>
    <dbReference type="NCBI Taxonomy" id="2795026"/>
    <lineage>
        <taxon>Bacteria</taxon>
        <taxon>Pseudomonadati</taxon>
        <taxon>Bacteroidota</taxon>
        <taxon>Cytophagia</taxon>
        <taxon>Cytophagales</taxon>
        <taxon>Hymenobacteraceae</taxon>
        <taxon>Hymenobacter</taxon>
    </lineage>
</organism>
<dbReference type="InterPro" id="IPR023997">
    <property type="entry name" value="TonB-dep_OMP_SusC/RagA_CS"/>
</dbReference>
<comment type="caution">
    <text evidence="10">The sequence shown here is derived from an EMBL/GenBank/DDBJ whole genome shotgun (WGS) entry which is preliminary data.</text>
</comment>
<evidence type="ECO:0000256" key="8">
    <source>
        <dbReference type="SAM" id="SignalP"/>
    </source>
</evidence>
<keyword evidence="4 7" id="KW-0812">Transmembrane</keyword>
<sequence length="1059" mass="113487">MKNKLLGMVLLLLLGSFGAAWAQDRTVSGRVIDRATNEGLPGVTVLVPGTTVGAATNADGSFSISVPGTATELRFSSVGYVGQQQSITNGNGPYTVSLATDTKQLNEVVVTALGIEKDKKTLGYSTQTIEAGQLTQGRDRSVLNSLQGKVAGVQINSASGSVGSSTRVVIRGNKSFTGNNQPLYVVDGIPIDNSQVGTGDNLNNGVDTGNRANDINPEDVESVSILKGPAATALYGSRAATGAIIITTKSGRGAAKNGRKAEVTFTSSYVIDDILMLPKMQNEFGQGYPQDGYTRLSDTRENTSWGPRFDGVDRVWGNIIGNQQRSKPYVALPDNIREFFDLGKTWNNTISLGGGDAKTNYIVSASNVQQSGITPGTKYNRSSVKVGGETHLTNKIISSVSATYTNTSSDQAVTGQGYSSIYDQLIQTPRDISLLELRDINNKFNDINGYYSPYTVNPWQILHDNKFQNSVDRLVGNAQIGYQLNDHLKANYRLGIDTYSDQRSQFTARRDPTTAGYPTGTGYYAEDQLNYTEVNSDVIITYNGTITPDLTISALVGQNFNQRGFDGSGVGTNNLVSNSIGATLNNNKNNGYLNTSLTHNLRRLVGVYSTVDLGFRDYLFLGLTARNDWSSTLPANNRSFFYPAVNVGFVFTDLLGLKENRFFNYGKLRANVAQVGNDAPVYQTRSVFNVASVTNGYTGGVLQFPLGNVVGYSQSNTIGSNTLQPEITKSLEVGTELRFFNSRLTADVSLYDTRSTKQILTIPLPPGSGFTGLVGNVGEIQNKGIEVLLSGTAVKAGAFTWDLSLNYSKNVSKVLATTPDGADVAIGGFGTVSLTARVGEPYGVFLSTDILKNDAGQVVVSPTTGTPLTSQIKAMGTITPRYTAGLSSTFAYKGLALTVVVDTKQGGSMYSRTRATQRFAGTAPETLINDRQPFIVPNSVVQNSDGTYSPNTTPTDAYNYFGALEGASGPAGVDIIDASYTKLREVSLSYTLPSKWLTKTPFGNLSVGITGRNLLLWTAKENTYVDPEINNFGNGNVQGFDFTGSPSLRSYGANIRVSF</sequence>
<evidence type="ECO:0000259" key="9">
    <source>
        <dbReference type="Pfam" id="PF07715"/>
    </source>
</evidence>
<evidence type="ECO:0000256" key="7">
    <source>
        <dbReference type="PROSITE-ProRule" id="PRU01360"/>
    </source>
</evidence>
<proteinExistence type="inferred from homology"/>
<dbReference type="InterPro" id="IPR012910">
    <property type="entry name" value="Plug_dom"/>
</dbReference>
<dbReference type="SUPFAM" id="SSF49464">
    <property type="entry name" value="Carboxypeptidase regulatory domain-like"/>
    <property type="match status" value="1"/>
</dbReference>
<keyword evidence="6 7" id="KW-0998">Cell outer membrane</keyword>
<dbReference type="Gene3D" id="2.60.40.1120">
    <property type="entry name" value="Carboxypeptidase-like, regulatory domain"/>
    <property type="match status" value="1"/>
</dbReference>
<dbReference type="InterPro" id="IPR036942">
    <property type="entry name" value="Beta-barrel_TonB_sf"/>
</dbReference>
<keyword evidence="2 7" id="KW-0813">Transport</keyword>
<dbReference type="Pfam" id="PF13715">
    <property type="entry name" value="CarbopepD_reg_2"/>
    <property type="match status" value="1"/>
</dbReference>
<name>A0ABS3QCT5_9BACT</name>
<evidence type="ECO:0000256" key="3">
    <source>
        <dbReference type="ARBA" id="ARBA00022452"/>
    </source>
</evidence>
<gene>
    <name evidence="10" type="ORF">J4E00_06940</name>
</gene>
<feature type="signal peptide" evidence="8">
    <location>
        <begin position="1"/>
        <end position="22"/>
    </location>
</feature>
<dbReference type="NCBIfam" id="TIGR04057">
    <property type="entry name" value="SusC_RagA_signa"/>
    <property type="match status" value="1"/>
</dbReference>
<dbReference type="InterPro" id="IPR008969">
    <property type="entry name" value="CarboxyPept-like_regulatory"/>
</dbReference>
<dbReference type="Pfam" id="PF07715">
    <property type="entry name" value="Plug"/>
    <property type="match status" value="1"/>
</dbReference>
<dbReference type="InterPro" id="IPR037066">
    <property type="entry name" value="Plug_dom_sf"/>
</dbReference>
<comment type="similarity">
    <text evidence="7">Belongs to the TonB-dependent receptor family.</text>
</comment>
<dbReference type="Gene3D" id="2.40.170.20">
    <property type="entry name" value="TonB-dependent receptor, beta-barrel domain"/>
    <property type="match status" value="1"/>
</dbReference>
<accession>A0ABS3QCT5</accession>
<dbReference type="NCBIfam" id="TIGR04056">
    <property type="entry name" value="OMP_RagA_SusC"/>
    <property type="match status" value="1"/>
</dbReference>
<evidence type="ECO:0000313" key="11">
    <source>
        <dbReference type="Proteomes" id="UP000664369"/>
    </source>
</evidence>
<feature type="domain" description="TonB-dependent receptor plug" evidence="9">
    <location>
        <begin position="119"/>
        <end position="243"/>
    </location>
</feature>
<evidence type="ECO:0000256" key="4">
    <source>
        <dbReference type="ARBA" id="ARBA00022692"/>
    </source>
</evidence>
<dbReference type="EMBL" id="JAGETZ010000002">
    <property type="protein sequence ID" value="MBO2008783.1"/>
    <property type="molecule type" value="Genomic_DNA"/>
</dbReference>
<evidence type="ECO:0000256" key="1">
    <source>
        <dbReference type="ARBA" id="ARBA00004571"/>
    </source>
</evidence>
<dbReference type="InterPro" id="IPR023996">
    <property type="entry name" value="TonB-dep_OMP_SusC/RagA"/>
</dbReference>
<dbReference type="Proteomes" id="UP000664369">
    <property type="component" value="Unassembled WGS sequence"/>
</dbReference>
<dbReference type="RefSeq" id="WP_208174389.1">
    <property type="nucleotide sequence ID" value="NZ_JAGETZ010000002.1"/>
</dbReference>
<dbReference type="SUPFAM" id="SSF56935">
    <property type="entry name" value="Porins"/>
    <property type="match status" value="1"/>
</dbReference>
<protein>
    <submittedName>
        <fullName evidence="10">SusC/RagA family TonB-linked outer membrane protein</fullName>
    </submittedName>
</protein>
<evidence type="ECO:0000313" key="10">
    <source>
        <dbReference type="EMBL" id="MBO2008783.1"/>
    </source>
</evidence>
<keyword evidence="11" id="KW-1185">Reference proteome</keyword>